<sequence>MSNTRKTLVIISPGFPADEADSTCIPPQQVFVKALKEVSPELHVIVLTLQYPFFSRTYDWHGVQVISFGTEKSSRPYRALVMLRVWRRLRQIRRKHKVAGLLSFWLDKSAFVAEIFAKRHGLQHYCWLLGQDAKAGNRFFHRIKPDGASLVAISDFVARNLHGNYGVLPQHVIPVGVNTALFDAAAVEKDIDILGAGSLIPLKQYHIFLELIKALRDSHPHLRTVICGDGPEMEHLRAKVKELGITDNVSLIGERPHADVLRLMQQAKIFLHPSNYEGFSTVCLEALCAGARVLSFIRPMEANIPNWSIATDQAHMQALLKDMLRQQPTAYPSFVPYRVQDTARAIIRLFDPGMLPHL</sequence>
<evidence type="ECO:0000313" key="2">
    <source>
        <dbReference type="EMBL" id="KAA2239028.1"/>
    </source>
</evidence>
<dbReference type="AlphaFoldDB" id="A0A5B2VK29"/>
<evidence type="ECO:0000259" key="1">
    <source>
        <dbReference type="Pfam" id="PF00534"/>
    </source>
</evidence>
<dbReference type="EMBL" id="VUOC01000004">
    <property type="protein sequence ID" value="KAA2239028.1"/>
    <property type="molecule type" value="Genomic_DNA"/>
</dbReference>
<dbReference type="Pfam" id="PF00534">
    <property type="entry name" value="Glycos_transf_1"/>
    <property type="match status" value="1"/>
</dbReference>
<reference evidence="2 3" key="2">
    <citation type="submission" date="2019-09" db="EMBL/GenBank/DDBJ databases">
        <authorList>
            <person name="Jin C."/>
        </authorList>
    </citation>
    <scope>NUCLEOTIDE SEQUENCE [LARGE SCALE GENOMIC DNA]</scope>
    <source>
        <strain evidence="2 3">BN140078</strain>
    </source>
</reference>
<organism evidence="2 3">
    <name type="scientific">Chitinophaga agrisoli</name>
    <dbReference type="NCBI Taxonomy" id="2607653"/>
    <lineage>
        <taxon>Bacteria</taxon>
        <taxon>Pseudomonadati</taxon>
        <taxon>Bacteroidota</taxon>
        <taxon>Chitinophagia</taxon>
        <taxon>Chitinophagales</taxon>
        <taxon>Chitinophagaceae</taxon>
        <taxon>Chitinophaga</taxon>
    </lineage>
</organism>
<proteinExistence type="predicted"/>
<name>A0A5B2VK29_9BACT</name>
<evidence type="ECO:0000313" key="3">
    <source>
        <dbReference type="Proteomes" id="UP000324611"/>
    </source>
</evidence>
<accession>A0A5B2VK29</accession>
<protein>
    <submittedName>
        <fullName evidence="2">Glycosyltransferase</fullName>
    </submittedName>
</protein>
<dbReference type="GO" id="GO:0016757">
    <property type="term" value="F:glycosyltransferase activity"/>
    <property type="evidence" value="ECO:0007669"/>
    <property type="project" value="InterPro"/>
</dbReference>
<dbReference type="PANTHER" id="PTHR12526">
    <property type="entry name" value="GLYCOSYLTRANSFERASE"/>
    <property type="match status" value="1"/>
</dbReference>
<keyword evidence="3" id="KW-1185">Reference proteome</keyword>
<gene>
    <name evidence="2" type="ORF">F0L74_22715</name>
</gene>
<dbReference type="Proteomes" id="UP000324611">
    <property type="component" value="Unassembled WGS sequence"/>
</dbReference>
<dbReference type="Gene3D" id="3.40.50.2000">
    <property type="entry name" value="Glycogen Phosphorylase B"/>
    <property type="match status" value="2"/>
</dbReference>
<dbReference type="RefSeq" id="WP_149840207.1">
    <property type="nucleotide sequence ID" value="NZ_VUOC01000004.1"/>
</dbReference>
<dbReference type="SUPFAM" id="SSF53756">
    <property type="entry name" value="UDP-Glycosyltransferase/glycogen phosphorylase"/>
    <property type="match status" value="1"/>
</dbReference>
<feature type="domain" description="Glycosyl transferase family 1" evidence="1">
    <location>
        <begin position="185"/>
        <end position="295"/>
    </location>
</feature>
<dbReference type="InterPro" id="IPR001296">
    <property type="entry name" value="Glyco_trans_1"/>
</dbReference>
<reference evidence="2 3" key="1">
    <citation type="submission" date="2019-09" db="EMBL/GenBank/DDBJ databases">
        <title>Chitinophaga ginsengihumi sp. nov., isolated from soil of ginseng rhizosphere.</title>
        <authorList>
            <person name="Lee J."/>
        </authorList>
    </citation>
    <scope>NUCLEOTIDE SEQUENCE [LARGE SCALE GENOMIC DNA]</scope>
    <source>
        <strain evidence="2 3">BN140078</strain>
    </source>
</reference>
<comment type="caution">
    <text evidence="2">The sequence shown here is derived from an EMBL/GenBank/DDBJ whole genome shotgun (WGS) entry which is preliminary data.</text>
</comment>
<keyword evidence="2" id="KW-0808">Transferase</keyword>